<organism evidence="2 3">
    <name type="scientific">Candidatus Ryanbacteria bacterium RIFCSPHIGHO2_01_FULL_45_22</name>
    <dbReference type="NCBI Taxonomy" id="1802114"/>
    <lineage>
        <taxon>Bacteria</taxon>
        <taxon>Candidatus Ryaniibacteriota</taxon>
    </lineage>
</organism>
<feature type="transmembrane region" description="Helical" evidence="1">
    <location>
        <begin position="37"/>
        <end position="57"/>
    </location>
</feature>
<evidence type="ECO:0000313" key="3">
    <source>
        <dbReference type="Proteomes" id="UP000177480"/>
    </source>
</evidence>
<accession>A0A1G2G1F4</accession>
<keyword evidence="1" id="KW-1133">Transmembrane helix</keyword>
<dbReference type="STRING" id="1802114.A2719_01185"/>
<comment type="caution">
    <text evidence="2">The sequence shown here is derived from an EMBL/GenBank/DDBJ whole genome shotgun (WGS) entry which is preliminary data.</text>
</comment>
<gene>
    <name evidence="2" type="ORF">A2719_01185</name>
</gene>
<dbReference type="Proteomes" id="UP000177480">
    <property type="component" value="Unassembled WGS sequence"/>
</dbReference>
<feature type="transmembrane region" description="Helical" evidence="1">
    <location>
        <begin position="7"/>
        <end position="25"/>
    </location>
</feature>
<feature type="transmembrane region" description="Helical" evidence="1">
    <location>
        <begin position="124"/>
        <end position="141"/>
    </location>
</feature>
<feature type="transmembrane region" description="Helical" evidence="1">
    <location>
        <begin position="64"/>
        <end position="81"/>
    </location>
</feature>
<keyword evidence="1" id="KW-0812">Transmembrane</keyword>
<dbReference type="EMBL" id="MHNK01000011">
    <property type="protein sequence ID" value="OGZ43690.1"/>
    <property type="molecule type" value="Genomic_DNA"/>
</dbReference>
<sequence length="310" mass="35188">MHHPKSIIFSAIAILAGILFWFFFYDAITLGAVEALASTYAIIVLTVHVVAVSILLLFADRPRALFLSYLVGMIPLFYFFGSSLVIMAAYVLLFVAAFISYNRVKLELKSRITFHVPILLRQGLPTLLTAFSLACAMGYYVETTRAPERITIRDLVPQSFFTNIFQNTAPFLSHTILPGFEQNDTIDSYTEKQLRANGIDLGQFSHEERSRVLKEARVRLFSQMELTGKEKLADVFYDIVAARSEQFLDSYQRFVPLALAIGFFLFLRTVALPYGWIVIYITRGVVAIMKKSGMVARVEKNAVKEYLEWT</sequence>
<feature type="transmembrane region" description="Helical" evidence="1">
    <location>
        <begin position="257"/>
        <end position="281"/>
    </location>
</feature>
<proteinExistence type="predicted"/>
<dbReference type="AlphaFoldDB" id="A0A1G2G1F4"/>
<name>A0A1G2G1F4_9BACT</name>
<evidence type="ECO:0000256" key="1">
    <source>
        <dbReference type="SAM" id="Phobius"/>
    </source>
</evidence>
<reference evidence="2 3" key="1">
    <citation type="journal article" date="2016" name="Nat. Commun.">
        <title>Thousands of microbial genomes shed light on interconnected biogeochemical processes in an aquifer system.</title>
        <authorList>
            <person name="Anantharaman K."/>
            <person name="Brown C.T."/>
            <person name="Hug L.A."/>
            <person name="Sharon I."/>
            <person name="Castelle C.J."/>
            <person name="Probst A.J."/>
            <person name="Thomas B.C."/>
            <person name="Singh A."/>
            <person name="Wilkins M.J."/>
            <person name="Karaoz U."/>
            <person name="Brodie E.L."/>
            <person name="Williams K.H."/>
            <person name="Hubbard S.S."/>
            <person name="Banfield J.F."/>
        </authorList>
    </citation>
    <scope>NUCLEOTIDE SEQUENCE [LARGE SCALE GENOMIC DNA]</scope>
</reference>
<evidence type="ECO:0000313" key="2">
    <source>
        <dbReference type="EMBL" id="OGZ43690.1"/>
    </source>
</evidence>
<protein>
    <submittedName>
        <fullName evidence="2">Uncharacterized protein</fullName>
    </submittedName>
</protein>
<keyword evidence="1" id="KW-0472">Membrane</keyword>